<dbReference type="PANTHER" id="PTHR12283">
    <property type="entry name" value="GLUTAMINYL-PEPTIDE CYCLOTRANSFERASE"/>
    <property type="match status" value="1"/>
</dbReference>
<name>A0ABT3GAF4_9BACT</name>
<dbReference type="Pfam" id="PF04389">
    <property type="entry name" value="Peptidase_M28"/>
    <property type="match status" value="1"/>
</dbReference>
<sequence>MSLFPVKRAPIVLLLLVVLAAGAWFFLKEKSAPVPPAPGARVSLVAIKADLAAQFSGQNAYAHVKALDEIGPRPPASAGYMKALDYLEAEYAKLGWTTARQTFTRATPKGPVNFTNLLARHGAADWTKSVPAVIGGHLDSKDIQAFRFTGANDGGSSTGVIMEMARVLATDPAAAAQVELVLFDGEEAFLANLTHTDGLYGSKHYAKEIAKRSTWPSVGVVIDLVGDKDHPIQYNLDAPERFAQAVVKAAKDSGLELKPYPGQIIDDHLPLQGGGLETLHLIGDFQNMPYWHQAGDTLEVIDAEALEQTGRTVLRFLGGL</sequence>
<protein>
    <submittedName>
        <fullName evidence="4">M28 family peptidase</fullName>
    </submittedName>
</protein>
<dbReference type="SUPFAM" id="SSF53187">
    <property type="entry name" value="Zn-dependent exopeptidases"/>
    <property type="match status" value="1"/>
</dbReference>
<dbReference type="PANTHER" id="PTHR12283:SF6">
    <property type="entry name" value="GLUTAMINYL-PEPTIDE CYCLOTRANSFERASE-RELATED"/>
    <property type="match status" value="1"/>
</dbReference>
<evidence type="ECO:0000313" key="4">
    <source>
        <dbReference type="EMBL" id="MCW1916220.1"/>
    </source>
</evidence>
<dbReference type="InterPro" id="IPR040234">
    <property type="entry name" value="QC/QCL"/>
</dbReference>
<dbReference type="InterPro" id="IPR007484">
    <property type="entry name" value="Peptidase_M28"/>
</dbReference>
<feature type="domain" description="Peptidase M28" evidence="3">
    <location>
        <begin position="131"/>
        <end position="316"/>
    </location>
</feature>
<evidence type="ECO:0000259" key="3">
    <source>
        <dbReference type="Pfam" id="PF04389"/>
    </source>
</evidence>
<dbReference type="RefSeq" id="WP_264515790.1">
    <property type="nucleotide sequence ID" value="NZ_JAPDDR010000013.1"/>
</dbReference>
<proteinExistence type="predicted"/>
<dbReference type="EMBL" id="JAPDDR010000013">
    <property type="protein sequence ID" value="MCW1916220.1"/>
    <property type="molecule type" value="Genomic_DNA"/>
</dbReference>
<evidence type="ECO:0000256" key="2">
    <source>
        <dbReference type="ARBA" id="ARBA00023315"/>
    </source>
</evidence>
<comment type="caution">
    <text evidence="4">The sequence shown here is derived from an EMBL/GenBank/DDBJ whole genome shotgun (WGS) entry which is preliminary data.</text>
</comment>
<gene>
    <name evidence="4" type="ORF">OJ996_21700</name>
</gene>
<evidence type="ECO:0000256" key="1">
    <source>
        <dbReference type="ARBA" id="ARBA00022679"/>
    </source>
</evidence>
<evidence type="ECO:0000313" key="5">
    <source>
        <dbReference type="Proteomes" id="UP001165653"/>
    </source>
</evidence>
<accession>A0ABT3GAF4</accession>
<keyword evidence="1" id="KW-0808">Transferase</keyword>
<dbReference type="Proteomes" id="UP001165653">
    <property type="component" value="Unassembled WGS sequence"/>
</dbReference>
<reference evidence="4" key="1">
    <citation type="submission" date="2022-10" db="EMBL/GenBank/DDBJ databases">
        <title>Luteolibacter sp. GHJ8, whole genome shotgun sequencing project.</title>
        <authorList>
            <person name="Zhao G."/>
            <person name="Shen L."/>
        </authorList>
    </citation>
    <scope>NUCLEOTIDE SEQUENCE</scope>
    <source>
        <strain evidence="4">GHJ8</strain>
    </source>
</reference>
<keyword evidence="2" id="KW-0012">Acyltransferase</keyword>
<organism evidence="4 5">
    <name type="scientific">Luteolibacter rhizosphaerae</name>
    <dbReference type="NCBI Taxonomy" id="2989719"/>
    <lineage>
        <taxon>Bacteria</taxon>
        <taxon>Pseudomonadati</taxon>
        <taxon>Verrucomicrobiota</taxon>
        <taxon>Verrucomicrobiia</taxon>
        <taxon>Verrucomicrobiales</taxon>
        <taxon>Verrucomicrobiaceae</taxon>
        <taxon>Luteolibacter</taxon>
    </lineage>
</organism>
<dbReference type="Gene3D" id="3.40.630.10">
    <property type="entry name" value="Zn peptidases"/>
    <property type="match status" value="1"/>
</dbReference>
<keyword evidence="5" id="KW-1185">Reference proteome</keyword>